<name>A0A9E2SF57_9BACT</name>
<feature type="transmembrane region" description="Helical" evidence="1">
    <location>
        <begin position="27"/>
        <end position="52"/>
    </location>
</feature>
<dbReference type="AlphaFoldDB" id="A0A9E2SF57"/>
<keyword evidence="1" id="KW-0472">Membrane</keyword>
<feature type="transmembrane region" description="Helical" evidence="1">
    <location>
        <begin position="112"/>
        <end position="132"/>
    </location>
</feature>
<keyword evidence="1" id="KW-0812">Transmembrane</keyword>
<protein>
    <submittedName>
        <fullName evidence="2">Uncharacterized protein</fullName>
    </submittedName>
</protein>
<dbReference type="EMBL" id="JAHSPG010000016">
    <property type="protein sequence ID" value="MBV4359690.1"/>
    <property type="molecule type" value="Genomic_DNA"/>
</dbReference>
<dbReference type="Proteomes" id="UP000812270">
    <property type="component" value="Unassembled WGS sequence"/>
</dbReference>
<feature type="transmembrane region" description="Helical" evidence="1">
    <location>
        <begin position="72"/>
        <end position="91"/>
    </location>
</feature>
<proteinExistence type="predicted"/>
<sequence>MLGLYFAIWNDLITRLKMVRPEANWKVSGTVFMTLSMSANLAVLIVSLTRYFPIVRTYELKLPFLDGYFKEVVSFLITIVLPCFLLNYFLVLKNPRFNKIQEKIRFYGGKLFAAYFAFSILFPFVLAVIYGIRNGFK</sequence>
<evidence type="ECO:0000256" key="1">
    <source>
        <dbReference type="SAM" id="Phobius"/>
    </source>
</evidence>
<accession>A0A9E2SF57</accession>
<dbReference type="RefSeq" id="WP_217793958.1">
    <property type="nucleotide sequence ID" value="NZ_JAHSPG010000016.1"/>
</dbReference>
<organism evidence="2 3">
    <name type="scientific">Pinibacter aurantiacus</name>
    <dbReference type="NCBI Taxonomy" id="2851599"/>
    <lineage>
        <taxon>Bacteria</taxon>
        <taxon>Pseudomonadati</taxon>
        <taxon>Bacteroidota</taxon>
        <taxon>Chitinophagia</taxon>
        <taxon>Chitinophagales</taxon>
        <taxon>Chitinophagaceae</taxon>
        <taxon>Pinibacter</taxon>
    </lineage>
</organism>
<evidence type="ECO:0000313" key="3">
    <source>
        <dbReference type="Proteomes" id="UP000812270"/>
    </source>
</evidence>
<keyword evidence="1" id="KW-1133">Transmembrane helix</keyword>
<keyword evidence="3" id="KW-1185">Reference proteome</keyword>
<gene>
    <name evidence="2" type="ORF">KTO63_21150</name>
</gene>
<comment type="caution">
    <text evidence="2">The sequence shown here is derived from an EMBL/GenBank/DDBJ whole genome shotgun (WGS) entry which is preliminary data.</text>
</comment>
<reference evidence="2" key="1">
    <citation type="submission" date="2021-06" db="EMBL/GenBank/DDBJ databases">
        <authorList>
            <person name="Huq M.A."/>
        </authorList>
    </citation>
    <scope>NUCLEOTIDE SEQUENCE</scope>
    <source>
        <strain evidence="2">MAH-26</strain>
    </source>
</reference>
<evidence type="ECO:0000313" key="2">
    <source>
        <dbReference type="EMBL" id="MBV4359690.1"/>
    </source>
</evidence>